<dbReference type="GO" id="GO:0071074">
    <property type="term" value="F:eukaryotic initiation factor eIF2 binding"/>
    <property type="evidence" value="ECO:0007669"/>
    <property type="project" value="TreeGrafter"/>
</dbReference>
<dbReference type="InterPro" id="IPR016190">
    <property type="entry name" value="Transl_init_fac_IF2/IF5_Zn-bd"/>
</dbReference>
<dbReference type="GO" id="GO:0005525">
    <property type="term" value="F:GTP binding"/>
    <property type="evidence" value="ECO:0007669"/>
    <property type="project" value="UniProtKB-KW"/>
</dbReference>
<feature type="domain" description="W2" evidence="8">
    <location>
        <begin position="240"/>
        <end position="400"/>
    </location>
</feature>
<feature type="region of interest" description="Disordered" evidence="7">
    <location>
        <begin position="391"/>
        <end position="443"/>
    </location>
</feature>
<evidence type="ECO:0000313" key="10">
    <source>
        <dbReference type="Proteomes" id="UP001174909"/>
    </source>
</evidence>
<evidence type="ECO:0000313" key="9">
    <source>
        <dbReference type="EMBL" id="CAI8052211.1"/>
    </source>
</evidence>
<dbReference type="SUPFAM" id="SSF48371">
    <property type="entry name" value="ARM repeat"/>
    <property type="match status" value="1"/>
</dbReference>
<dbReference type="CDD" id="cd11561">
    <property type="entry name" value="W2_eIF5"/>
    <property type="match status" value="1"/>
</dbReference>
<evidence type="ECO:0000256" key="4">
    <source>
        <dbReference type="ARBA" id="ARBA00022741"/>
    </source>
</evidence>
<accession>A0AA35XH77</accession>
<dbReference type="Proteomes" id="UP001174909">
    <property type="component" value="Unassembled WGS sequence"/>
</dbReference>
<evidence type="ECO:0000256" key="5">
    <source>
        <dbReference type="ARBA" id="ARBA00022917"/>
    </source>
</evidence>
<evidence type="ECO:0000256" key="3">
    <source>
        <dbReference type="ARBA" id="ARBA00022540"/>
    </source>
</evidence>
<name>A0AA35XH77_GEOBA</name>
<keyword evidence="5" id="KW-0648">Protein biosynthesis</keyword>
<feature type="region of interest" description="Disordered" evidence="7">
    <location>
        <begin position="143"/>
        <end position="216"/>
    </location>
</feature>
<dbReference type="Pfam" id="PF01873">
    <property type="entry name" value="eIF-5_eIF-2B"/>
    <property type="match status" value="1"/>
</dbReference>
<dbReference type="FunFam" id="2.20.25.350:FF:000001">
    <property type="entry name" value="Eukaryotic translation initiation factor 5"/>
    <property type="match status" value="1"/>
</dbReference>
<sequence length="443" mass="48816">MAYINVKRDVTDQFYRYKMPLLIAKVEGKGNGIKTVIVNMVDVAKALCRPPSYTCKYFGCELGAQTQMAGGRYIVNGAHEGTKLQELLDGFIRRFVLCSECDNPETDLIVQAGKGRIVQTCKACGHTGLVDMRHKLTTFILKNPVGPGGTIVEENGKSGGKKGGKKARAGKGKGGKESTQSPNHDQQPQQEEGFEGPPTMNGGSEEEEEWSVDTSEAAVKQRMENLSSQATNLALTSDLEKSSQDRVNMLFDFVKSLKDGSGGAEGLVSQKQKIKVEAERLDVVDKAAGVLAELLFDVNILQQIKDYRSLFLVFIVENRKAQKYLLGVFEMLVGEKEQLKAKVPHILKAFYDHDIVEEEALLEWADKVPKKKKELAKEIREKAAPLLNWLRTAEEESSSEDEDDDVEVEYSSKATGDSIMTAESQPAEVEEGEAGPDFDIDAI</sequence>
<comment type="caution">
    <text evidence="9">The sequence shown here is derived from an EMBL/GenBank/DDBJ whole genome shotgun (WGS) entry which is preliminary data.</text>
</comment>
<dbReference type="PANTHER" id="PTHR23001">
    <property type="entry name" value="EUKARYOTIC TRANSLATION INITIATION FACTOR"/>
    <property type="match status" value="1"/>
</dbReference>
<dbReference type="PANTHER" id="PTHR23001:SF7">
    <property type="entry name" value="EUKARYOTIC TRANSLATION INITIATION FACTOR 5"/>
    <property type="match status" value="1"/>
</dbReference>
<evidence type="ECO:0000256" key="7">
    <source>
        <dbReference type="SAM" id="MobiDB-lite"/>
    </source>
</evidence>
<dbReference type="GO" id="GO:0003743">
    <property type="term" value="F:translation initiation factor activity"/>
    <property type="evidence" value="ECO:0007669"/>
    <property type="project" value="UniProtKB-KW"/>
</dbReference>
<dbReference type="EMBL" id="CASHTH010003996">
    <property type="protein sequence ID" value="CAI8052211.1"/>
    <property type="molecule type" value="Genomic_DNA"/>
</dbReference>
<dbReference type="Pfam" id="PF02020">
    <property type="entry name" value="W2"/>
    <property type="match status" value="1"/>
</dbReference>
<gene>
    <name evidence="9" type="ORF">GBAR_LOCUS28580</name>
</gene>
<dbReference type="SMART" id="SM00653">
    <property type="entry name" value="eIF2B_5"/>
    <property type="match status" value="1"/>
</dbReference>
<dbReference type="AlphaFoldDB" id="A0AA35XH77"/>
<dbReference type="SMART" id="SM00515">
    <property type="entry name" value="eIF5C"/>
    <property type="match status" value="1"/>
</dbReference>
<feature type="compositionally biased region" description="Low complexity" evidence="7">
    <location>
        <begin position="186"/>
        <end position="198"/>
    </location>
</feature>
<dbReference type="Gene3D" id="1.25.40.180">
    <property type="match status" value="1"/>
</dbReference>
<keyword evidence="6" id="KW-0342">GTP-binding</keyword>
<dbReference type="InterPro" id="IPR003307">
    <property type="entry name" value="W2_domain"/>
</dbReference>
<keyword evidence="4" id="KW-0547">Nucleotide-binding</keyword>
<keyword evidence="10" id="KW-1185">Reference proteome</keyword>
<dbReference type="GO" id="GO:0001732">
    <property type="term" value="P:formation of cytoplasmic translation initiation complex"/>
    <property type="evidence" value="ECO:0007669"/>
    <property type="project" value="TreeGrafter"/>
</dbReference>
<evidence type="ECO:0000256" key="2">
    <source>
        <dbReference type="ARBA" id="ARBA00018059"/>
    </source>
</evidence>
<feature type="compositionally biased region" description="Basic residues" evidence="7">
    <location>
        <begin position="159"/>
        <end position="173"/>
    </location>
</feature>
<dbReference type="FunFam" id="3.30.30.170:FF:000002">
    <property type="entry name" value="Eukaryotic translation initiation factor 5"/>
    <property type="match status" value="1"/>
</dbReference>
<reference evidence="9" key="1">
    <citation type="submission" date="2023-03" db="EMBL/GenBank/DDBJ databases">
        <authorList>
            <person name="Steffen K."/>
            <person name="Cardenas P."/>
        </authorList>
    </citation>
    <scope>NUCLEOTIDE SEQUENCE</scope>
</reference>
<protein>
    <recommendedName>
        <fullName evidence="2">Eukaryotic translation initiation factor 5</fullName>
    </recommendedName>
</protein>
<dbReference type="GO" id="GO:0005829">
    <property type="term" value="C:cytosol"/>
    <property type="evidence" value="ECO:0007669"/>
    <property type="project" value="TreeGrafter"/>
</dbReference>
<feature type="compositionally biased region" description="Acidic residues" evidence="7">
    <location>
        <begin position="428"/>
        <end position="443"/>
    </location>
</feature>
<dbReference type="Gene3D" id="3.30.30.170">
    <property type="match status" value="1"/>
</dbReference>
<evidence type="ECO:0000259" key="8">
    <source>
        <dbReference type="PROSITE" id="PS51363"/>
    </source>
</evidence>
<dbReference type="InterPro" id="IPR016189">
    <property type="entry name" value="Transl_init_fac_IF2/IF5_N"/>
</dbReference>
<dbReference type="InterPro" id="IPR045196">
    <property type="entry name" value="IF2/IF5"/>
</dbReference>
<proteinExistence type="inferred from homology"/>
<feature type="compositionally biased region" description="Acidic residues" evidence="7">
    <location>
        <begin position="395"/>
        <end position="408"/>
    </location>
</feature>
<evidence type="ECO:0000256" key="6">
    <source>
        <dbReference type="ARBA" id="ARBA00023134"/>
    </source>
</evidence>
<dbReference type="SUPFAM" id="SSF75689">
    <property type="entry name" value="Zinc-binding domain of translation initiation factor 2 beta"/>
    <property type="match status" value="1"/>
</dbReference>
<dbReference type="PROSITE" id="PS51363">
    <property type="entry name" value="W2"/>
    <property type="match status" value="1"/>
</dbReference>
<evidence type="ECO:0000256" key="1">
    <source>
        <dbReference type="ARBA" id="ARBA00010397"/>
    </source>
</evidence>
<organism evidence="9 10">
    <name type="scientific">Geodia barretti</name>
    <name type="common">Barrett's horny sponge</name>
    <dbReference type="NCBI Taxonomy" id="519541"/>
    <lineage>
        <taxon>Eukaryota</taxon>
        <taxon>Metazoa</taxon>
        <taxon>Porifera</taxon>
        <taxon>Demospongiae</taxon>
        <taxon>Heteroscleromorpha</taxon>
        <taxon>Tetractinellida</taxon>
        <taxon>Astrophorina</taxon>
        <taxon>Geodiidae</taxon>
        <taxon>Geodia</taxon>
    </lineage>
</organism>
<dbReference type="SUPFAM" id="SSF100966">
    <property type="entry name" value="Translation initiation factor 2 beta, aIF2beta, N-terminal domain"/>
    <property type="match status" value="1"/>
</dbReference>
<dbReference type="GO" id="GO:0005092">
    <property type="term" value="F:GDP-dissociation inhibitor activity"/>
    <property type="evidence" value="ECO:0007669"/>
    <property type="project" value="TreeGrafter"/>
</dbReference>
<dbReference type="InterPro" id="IPR002735">
    <property type="entry name" value="Transl_init_fac_IF2/IF5_dom"/>
</dbReference>
<dbReference type="InterPro" id="IPR016024">
    <property type="entry name" value="ARM-type_fold"/>
</dbReference>
<comment type="similarity">
    <text evidence="1">Belongs to the eIF-2-beta/eIF-5 family.</text>
</comment>
<keyword evidence="3 9" id="KW-0396">Initiation factor</keyword>
<dbReference type="Gene3D" id="2.20.25.350">
    <property type="match status" value="1"/>
</dbReference>